<dbReference type="AlphaFoldDB" id="A0A6J4IB84"/>
<dbReference type="Pfam" id="PF13087">
    <property type="entry name" value="AAA_12"/>
    <property type="match status" value="1"/>
</dbReference>
<dbReference type="EMBL" id="CADCTD010000076">
    <property type="protein sequence ID" value="CAA9247666.1"/>
    <property type="molecule type" value="Genomic_DNA"/>
</dbReference>
<dbReference type="SUPFAM" id="SSF56024">
    <property type="entry name" value="Phospholipase D/nuclease"/>
    <property type="match status" value="1"/>
</dbReference>
<organism evidence="2">
    <name type="scientific">uncultured Craurococcus sp</name>
    <dbReference type="NCBI Taxonomy" id="1135998"/>
    <lineage>
        <taxon>Bacteria</taxon>
        <taxon>Pseudomonadati</taxon>
        <taxon>Pseudomonadota</taxon>
        <taxon>Alphaproteobacteria</taxon>
        <taxon>Acetobacterales</taxon>
        <taxon>Acetobacteraceae</taxon>
        <taxon>Craurococcus</taxon>
        <taxon>environmental samples</taxon>
    </lineage>
</organism>
<name>A0A6J4IB84_9PROT</name>
<reference evidence="2" key="1">
    <citation type="submission" date="2020-02" db="EMBL/GenBank/DDBJ databases">
        <authorList>
            <person name="Meier V. D."/>
        </authorList>
    </citation>
    <scope>NUCLEOTIDE SEQUENCE</scope>
    <source>
        <strain evidence="2">AVDCRST_MAG27</strain>
    </source>
</reference>
<sequence length="220" mass="24080">MKDLSRVTCGTVHALQGAQRPIVVFSPTHSMDATPRALFFDRRPHMLNVLVSRAEDNLVVFGDMRLFKRAGNTPSALSGRKIFADPDDELPGCSSAVDRFPTVFLVRGERISTLARHREVLRAALSGARPRDRITIVSPYITLRAVVADRIGDLCRCAIAAGASVEIVFDRNLAFAGERREGRKAAERLRVAGAAVFPVAAIHSKTLIAEDREITEGSFN</sequence>
<proteinExistence type="predicted"/>
<evidence type="ECO:0000313" key="2">
    <source>
        <dbReference type="EMBL" id="CAA9247666.1"/>
    </source>
</evidence>
<accession>A0A6J4IB84</accession>
<dbReference type="InterPro" id="IPR041679">
    <property type="entry name" value="DNA2/NAM7-like_C"/>
</dbReference>
<gene>
    <name evidence="2" type="ORF">AVDCRST_MAG27-1861</name>
</gene>
<dbReference type="Gene3D" id="3.30.870.10">
    <property type="entry name" value="Endonuclease Chain A"/>
    <property type="match status" value="1"/>
</dbReference>
<protein>
    <recommendedName>
        <fullName evidence="1">DNA2/NAM7 helicase-like C-terminal domain-containing protein</fullName>
    </recommendedName>
</protein>
<dbReference type="Gene3D" id="3.40.50.300">
    <property type="entry name" value="P-loop containing nucleotide triphosphate hydrolases"/>
    <property type="match status" value="1"/>
</dbReference>
<evidence type="ECO:0000259" key="1">
    <source>
        <dbReference type="Pfam" id="PF13087"/>
    </source>
</evidence>
<feature type="domain" description="DNA2/NAM7 helicase-like C-terminal" evidence="1">
    <location>
        <begin position="6"/>
        <end position="64"/>
    </location>
</feature>
<dbReference type="InterPro" id="IPR027417">
    <property type="entry name" value="P-loop_NTPase"/>
</dbReference>